<evidence type="ECO:0000313" key="1">
    <source>
        <dbReference type="EMBL" id="VDP62075.1"/>
    </source>
</evidence>
<name>A0A3P8G4V0_9TREM</name>
<gene>
    <name evidence="1" type="ORF">SMTD_LOCUS12863</name>
</gene>
<organism evidence="1 2">
    <name type="scientific">Schistosoma mattheei</name>
    <dbReference type="NCBI Taxonomy" id="31246"/>
    <lineage>
        <taxon>Eukaryota</taxon>
        <taxon>Metazoa</taxon>
        <taxon>Spiralia</taxon>
        <taxon>Lophotrochozoa</taxon>
        <taxon>Platyhelminthes</taxon>
        <taxon>Trematoda</taxon>
        <taxon>Digenea</taxon>
        <taxon>Strigeidida</taxon>
        <taxon>Schistosomatoidea</taxon>
        <taxon>Schistosomatidae</taxon>
        <taxon>Schistosoma</taxon>
    </lineage>
</organism>
<evidence type="ECO:0000313" key="2">
    <source>
        <dbReference type="Proteomes" id="UP000269396"/>
    </source>
</evidence>
<protein>
    <submittedName>
        <fullName evidence="1">Uncharacterized protein</fullName>
    </submittedName>
</protein>
<dbReference type="Proteomes" id="UP000269396">
    <property type="component" value="Unassembled WGS sequence"/>
</dbReference>
<reference evidence="1 2" key="1">
    <citation type="submission" date="2018-11" db="EMBL/GenBank/DDBJ databases">
        <authorList>
            <consortium name="Pathogen Informatics"/>
        </authorList>
    </citation>
    <scope>NUCLEOTIDE SEQUENCE [LARGE SCALE GENOMIC DNA]</scope>
    <source>
        <strain>Denwood</strain>
        <strain evidence="2">Zambia</strain>
    </source>
</reference>
<dbReference type="InterPro" id="IPR024077">
    <property type="entry name" value="Neurolysin/TOP_dom2"/>
</dbReference>
<keyword evidence="2" id="KW-1185">Reference proteome</keyword>
<sequence>MYLLQELYQSRFDLAMWSKKYSETKWSTIQKNLWKLHMPYPLHPEDTLPCSYTNIFGPNSESGLMYHQIWRKVLLEDILLSLDEAASLWIGLDWCMLCCIGESCFSLCVSEVFKRFRDTYLTYGSAIPPAELFRRFRGRDLNPQLFLKKIETSIESPEMPIISEDIAPVLAR</sequence>
<proteinExistence type="predicted"/>
<dbReference type="EMBL" id="UZAL01032890">
    <property type="protein sequence ID" value="VDP62075.1"/>
    <property type="molecule type" value="Genomic_DNA"/>
</dbReference>
<dbReference type="SUPFAM" id="SSF55486">
    <property type="entry name" value="Metalloproteases ('zincins'), catalytic domain"/>
    <property type="match status" value="1"/>
</dbReference>
<dbReference type="Gene3D" id="1.10.1370.10">
    <property type="entry name" value="Neurolysin, domain 3"/>
    <property type="match status" value="1"/>
</dbReference>
<dbReference type="AlphaFoldDB" id="A0A3P8G4V0"/>
<accession>A0A3P8G4V0</accession>